<dbReference type="Pfam" id="PF00151">
    <property type="entry name" value="Lipase"/>
    <property type="match status" value="1"/>
</dbReference>
<keyword evidence="5" id="KW-0964">Secreted</keyword>
<evidence type="ECO:0000313" key="11">
    <source>
        <dbReference type="Proteomes" id="UP000250275"/>
    </source>
</evidence>
<organism evidence="10 11">
    <name type="scientific">Eufriesea mexicana</name>
    <dbReference type="NCBI Taxonomy" id="516756"/>
    <lineage>
        <taxon>Eukaryota</taxon>
        <taxon>Metazoa</taxon>
        <taxon>Ecdysozoa</taxon>
        <taxon>Arthropoda</taxon>
        <taxon>Hexapoda</taxon>
        <taxon>Insecta</taxon>
        <taxon>Pterygota</taxon>
        <taxon>Neoptera</taxon>
        <taxon>Endopterygota</taxon>
        <taxon>Hymenoptera</taxon>
        <taxon>Apocrita</taxon>
        <taxon>Aculeata</taxon>
        <taxon>Apoidea</taxon>
        <taxon>Anthophila</taxon>
        <taxon>Apidae</taxon>
        <taxon>Eufriesea</taxon>
    </lineage>
</organism>
<sequence length="333" mass="36497">MTVIGSPLTDLENVRDAISPEQDSILYIHGYLENVDAQNVQIPIAAYLDRGDVNVISLDWGTVAINFSYIYSADHVPAVGKAAVVALEKLSDVINLKTLHVIGHSLGAHVAGFIGRSMESTLSRITGLDPALPLFYPTECHLTEDDADFVVILHTDAGVFGTPLNTGSVDFYANRGVQPQPGCPLKILGSGLGVTNSLNKGLCYQLPLRVSVVDVMYEKLCKFTFLEPLTYLIDLAEVSDLHKDLHKRIKLRDLRYPSYDCRILSLVVSNLDHSIPITNVYCTLENKSECRSSLQDFVLTIVPEVKVSGGSDETRYGQKLDQLISVTTSNTKS</sequence>
<protein>
    <recommendedName>
        <fullName evidence="4">phospholipase A1</fullName>
        <ecNumber evidence="4">3.1.1.32</ecNumber>
    </recommendedName>
</protein>
<keyword evidence="7" id="KW-1015">Disulfide bond</keyword>
<evidence type="ECO:0000256" key="6">
    <source>
        <dbReference type="ARBA" id="ARBA00022801"/>
    </source>
</evidence>
<dbReference type="Proteomes" id="UP000250275">
    <property type="component" value="Unassembled WGS sequence"/>
</dbReference>
<dbReference type="PANTHER" id="PTHR11610:SF37">
    <property type="entry name" value="GH01208P"/>
    <property type="match status" value="1"/>
</dbReference>
<evidence type="ECO:0000256" key="3">
    <source>
        <dbReference type="ARBA" id="ARBA00010701"/>
    </source>
</evidence>
<keyword evidence="11" id="KW-1185">Reference proteome</keyword>
<dbReference type="GO" id="GO:0008970">
    <property type="term" value="F:phospholipase A1 activity"/>
    <property type="evidence" value="ECO:0007669"/>
    <property type="project" value="UniProtKB-EC"/>
</dbReference>
<dbReference type="GO" id="GO:0016042">
    <property type="term" value="P:lipid catabolic process"/>
    <property type="evidence" value="ECO:0007669"/>
    <property type="project" value="TreeGrafter"/>
</dbReference>
<dbReference type="InterPro" id="IPR029058">
    <property type="entry name" value="AB_hydrolase_fold"/>
</dbReference>
<dbReference type="GO" id="GO:0005615">
    <property type="term" value="C:extracellular space"/>
    <property type="evidence" value="ECO:0007669"/>
    <property type="project" value="TreeGrafter"/>
</dbReference>
<dbReference type="EC" id="3.1.1.32" evidence="4"/>
<gene>
    <name evidence="10" type="ORF">WN48_06921</name>
</gene>
<dbReference type="InterPro" id="IPR013818">
    <property type="entry name" value="Lipase"/>
</dbReference>
<evidence type="ECO:0000256" key="8">
    <source>
        <dbReference type="RuleBase" id="RU004262"/>
    </source>
</evidence>
<evidence type="ECO:0000256" key="5">
    <source>
        <dbReference type="ARBA" id="ARBA00022525"/>
    </source>
</evidence>
<evidence type="ECO:0000256" key="4">
    <source>
        <dbReference type="ARBA" id="ARBA00013179"/>
    </source>
</evidence>
<name>A0A310SRZ8_9HYME</name>
<evidence type="ECO:0000256" key="2">
    <source>
        <dbReference type="ARBA" id="ARBA00004613"/>
    </source>
</evidence>
<feature type="domain" description="Lipase" evidence="9">
    <location>
        <begin position="24"/>
        <end position="188"/>
    </location>
</feature>
<proteinExistence type="inferred from homology"/>
<dbReference type="AlphaFoldDB" id="A0A310SRZ8"/>
<dbReference type="PANTHER" id="PTHR11610">
    <property type="entry name" value="LIPASE"/>
    <property type="match status" value="1"/>
</dbReference>
<evidence type="ECO:0000313" key="10">
    <source>
        <dbReference type="EMBL" id="OAD62267.1"/>
    </source>
</evidence>
<evidence type="ECO:0000256" key="7">
    <source>
        <dbReference type="ARBA" id="ARBA00023157"/>
    </source>
</evidence>
<comment type="catalytic activity">
    <reaction evidence="1">
        <text>a 1,2-diacyl-sn-glycero-3-phosphocholine + H2O = a 2-acyl-sn-glycero-3-phosphocholine + a fatty acid + H(+)</text>
        <dbReference type="Rhea" id="RHEA:18689"/>
        <dbReference type="ChEBI" id="CHEBI:15377"/>
        <dbReference type="ChEBI" id="CHEBI:15378"/>
        <dbReference type="ChEBI" id="CHEBI:28868"/>
        <dbReference type="ChEBI" id="CHEBI:57643"/>
        <dbReference type="ChEBI" id="CHEBI:57875"/>
        <dbReference type="EC" id="3.1.1.32"/>
    </reaction>
</comment>
<keyword evidence="6" id="KW-0378">Hydrolase</keyword>
<accession>A0A310SRZ8</accession>
<reference evidence="10 11" key="1">
    <citation type="submission" date="2015-07" db="EMBL/GenBank/DDBJ databases">
        <title>The genome of Eufriesea mexicana.</title>
        <authorList>
            <person name="Pan H."/>
            <person name="Kapheim K."/>
        </authorList>
    </citation>
    <scope>NUCLEOTIDE SEQUENCE [LARGE SCALE GENOMIC DNA]</scope>
    <source>
        <strain evidence="10">0111107269</strain>
        <tissue evidence="10">Whole body</tissue>
    </source>
</reference>
<dbReference type="Gene3D" id="3.40.50.1820">
    <property type="entry name" value="alpha/beta hydrolase"/>
    <property type="match status" value="1"/>
</dbReference>
<evidence type="ECO:0000256" key="1">
    <source>
        <dbReference type="ARBA" id="ARBA00000111"/>
    </source>
</evidence>
<dbReference type="GO" id="GO:0017171">
    <property type="term" value="F:serine hydrolase activity"/>
    <property type="evidence" value="ECO:0007669"/>
    <property type="project" value="TreeGrafter"/>
</dbReference>
<evidence type="ECO:0000259" key="9">
    <source>
        <dbReference type="Pfam" id="PF00151"/>
    </source>
</evidence>
<comment type="subcellular location">
    <subcellularLocation>
        <location evidence="2">Secreted</location>
    </subcellularLocation>
</comment>
<dbReference type="EMBL" id="KQ759877">
    <property type="protein sequence ID" value="OAD62267.1"/>
    <property type="molecule type" value="Genomic_DNA"/>
</dbReference>
<dbReference type="OrthoDB" id="199913at2759"/>
<comment type="similarity">
    <text evidence="3 8">Belongs to the AB hydrolase superfamily. Lipase family.</text>
</comment>
<dbReference type="SUPFAM" id="SSF53474">
    <property type="entry name" value="alpha/beta-Hydrolases"/>
    <property type="match status" value="1"/>
</dbReference>
<dbReference type="InterPro" id="IPR000734">
    <property type="entry name" value="TAG_lipase"/>
</dbReference>